<reference evidence="3 4" key="1">
    <citation type="submission" date="2015-06" db="EMBL/GenBank/DDBJ databases">
        <title>Survival trade-offs in plant roots during colonization by closely related pathogenic and mutualistic fungi.</title>
        <authorList>
            <person name="Hacquard S."/>
            <person name="Kracher B."/>
            <person name="Hiruma K."/>
            <person name="Weinman A."/>
            <person name="Muench P."/>
            <person name="Garrido Oter R."/>
            <person name="Ver Loren van Themaat E."/>
            <person name="Dallerey J.-F."/>
            <person name="Damm U."/>
            <person name="Henrissat B."/>
            <person name="Lespinet O."/>
            <person name="Thon M."/>
            <person name="Kemen E."/>
            <person name="McHardy A.C."/>
            <person name="Schulze-Lefert P."/>
            <person name="O'Connell R.J."/>
        </authorList>
    </citation>
    <scope>NUCLEOTIDE SEQUENCE [LARGE SCALE GENOMIC DNA]</scope>
    <source>
        <strain evidence="3 4">0861</strain>
    </source>
</reference>
<keyword evidence="1" id="KW-0539">Nucleus</keyword>
<feature type="domain" description="Zn(2)-C6 fungal-type" evidence="2">
    <location>
        <begin position="10"/>
        <end position="37"/>
    </location>
</feature>
<gene>
    <name evidence="3" type="ORF">CT0861_10302</name>
</gene>
<dbReference type="STRING" id="708197.A0A166PY69"/>
<evidence type="ECO:0000259" key="2">
    <source>
        <dbReference type="PROSITE" id="PS50048"/>
    </source>
</evidence>
<name>A0A166PY69_9PEZI</name>
<dbReference type="Pfam" id="PF00172">
    <property type="entry name" value="Zn_clus"/>
    <property type="match status" value="1"/>
</dbReference>
<protein>
    <submittedName>
        <fullName evidence="3">C6 finger domain-containing protein</fullName>
    </submittedName>
</protein>
<dbReference type="AlphaFoldDB" id="A0A166PY69"/>
<dbReference type="PROSITE" id="PS50048">
    <property type="entry name" value="ZN2_CY6_FUNGAL_2"/>
    <property type="match status" value="1"/>
</dbReference>
<comment type="caution">
    <text evidence="3">The sequence shown here is derived from an EMBL/GenBank/DDBJ whole genome shotgun (WGS) entry which is preliminary data.</text>
</comment>
<dbReference type="InterPro" id="IPR036864">
    <property type="entry name" value="Zn2-C6_fun-type_DNA-bd_sf"/>
</dbReference>
<dbReference type="Proteomes" id="UP000076552">
    <property type="component" value="Unassembled WGS sequence"/>
</dbReference>
<dbReference type="SUPFAM" id="SSF57701">
    <property type="entry name" value="Zn2/Cys6 DNA-binding domain"/>
    <property type="match status" value="1"/>
</dbReference>
<dbReference type="GO" id="GO:0008270">
    <property type="term" value="F:zinc ion binding"/>
    <property type="evidence" value="ECO:0007669"/>
    <property type="project" value="InterPro"/>
</dbReference>
<evidence type="ECO:0000256" key="1">
    <source>
        <dbReference type="ARBA" id="ARBA00023242"/>
    </source>
</evidence>
<sequence length="487" mass="55524">MGRPPSSGYCHTCRRRRVKCDKLRPVCERCLSSGHKCLGYELPLRMQHFSAGTEASGAPQLIRISNTTKTTPLPPVMTQEMPLTAFREQMAFSHLIANYRWGPFWKPLLRTSLTGPTQPDAVKADYMGSLATALGFMGSRVQEPKMLAEGYELNGRVIRALQFALSAESKKALAQWAFTIIILSIYQYAVEQENNIPHYYGMAQIIEWCGPECFQQEPMLTNLRQIRAIHACKCFNQDEGSFFEQKRWKTIPWLYQPKTSYDELMDSFVDIPGLTFSIAFSTEPLSSEKRIAADARVLEMISDLHNWRRSWEMSNQHVVSEVLMPLKEDDISISWVRSLLSHPLATNTAEQAAELLIYNSALIQLMNLRDFLQTGNRLPRPFPNDIDLAVLKKPDQPLYTPEDLKYRWQPSVEGLRLMRLAPKLFASSESSVLLSASPFGIIYNSLLGTEGLGRFFLSGMTTPNDYALTDTELSIFRLWRRLTDLTR</sequence>
<dbReference type="GO" id="GO:0000981">
    <property type="term" value="F:DNA-binding transcription factor activity, RNA polymerase II-specific"/>
    <property type="evidence" value="ECO:0007669"/>
    <property type="project" value="InterPro"/>
</dbReference>
<evidence type="ECO:0000313" key="4">
    <source>
        <dbReference type="Proteomes" id="UP000076552"/>
    </source>
</evidence>
<dbReference type="EMBL" id="LFIV01000148">
    <property type="protein sequence ID" value="KZL67301.1"/>
    <property type="molecule type" value="Genomic_DNA"/>
</dbReference>
<dbReference type="PANTHER" id="PTHR38111:SF2">
    <property type="entry name" value="FINGER DOMAIN PROTEIN, PUTATIVE (AFU_ORTHOLOGUE AFUA_1G01560)-RELATED"/>
    <property type="match status" value="1"/>
</dbReference>
<dbReference type="SMART" id="SM00066">
    <property type="entry name" value="GAL4"/>
    <property type="match status" value="1"/>
</dbReference>
<keyword evidence="4" id="KW-1185">Reference proteome</keyword>
<dbReference type="Gene3D" id="4.10.240.10">
    <property type="entry name" value="Zn(2)-C6 fungal-type DNA-binding domain"/>
    <property type="match status" value="1"/>
</dbReference>
<dbReference type="CDD" id="cd00067">
    <property type="entry name" value="GAL4"/>
    <property type="match status" value="1"/>
</dbReference>
<organism evidence="3 4">
    <name type="scientific">Colletotrichum tofieldiae</name>
    <dbReference type="NCBI Taxonomy" id="708197"/>
    <lineage>
        <taxon>Eukaryota</taxon>
        <taxon>Fungi</taxon>
        <taxon>Dikarya</taxon>
        <taxon>Ascomycota</taxon>
        <taxon>Pezizomycotina</taxon>
        <taxon>Sordariomycetes</taxon>
        <taxon>Hypocreomycetidae</taxon>
        <taxon>Glomerellales</taxon>
        <taxon>Glomerellaceae</taxon>
        <taxon>Colletotrichum</taxon>
        <taxon>Colletotrichum spaethianum species complex</taxon>
    </lineage>
</organism>
<dbReference type="InterPro" id="IPR053178">
    <property type="entry name" value="Osmoadaptation_assoc"/>
</dbReference>
<evidence type="ECO:0000313" key="3">
    <source>
        <dbReference type="EMBL" id="KZL67301.1"/>
    </source>
</evidence>
<dbReference type="InterPro" id="IPR001138">
    <property type="entry name" value="Zn2Cys6_DnaBD"/>
</dbReference>
<accession>A0A166PY69</accession>
<dbReference type="PANTHER" id="PTHR38111">
    <property type="entry name" value="ZN(2)-C6 FUNGAL-TYPE DOMAIN-CONTAINING PROTEIN-RELATED"/>
    <property type="match status" value="1"/>
</dbReference>
<proteinExistence type="predicted"/>